<organism evidence="1 2">
    <name type="scientific">Caldalkalibacillus uzonensis</name>
    <dbReference type="NCBI Taxonomy" id="353224"/>
    <lineage>
        <taxon>Bacteria</taxon>
        <taxon>Bacillati</taxon>
        <taxon>Bacillota</taxon>
        <taxon>Bacilli</taxon>
        <taxon>Bacillales</taxon>
        <taxon>Bacillaceae</taxon>
        <taxon>Caldalkalibacillus</taxon>
    </lineage>
</organism>
<reference evidence="1 2" key="1">
    <citation type="submission" date="2023-07" db="EMBL/GenBank/DDBJ databases">
        <title>Genomic Encyclopedia of Type Strains, Phase IV (KMG-IV): sequencing the most valuable type-strain genomes for metagenomic binning, comparative biology and taxonomic classification.</title>
        <authorList>
            <person name="Goeker M."/>
        </authorList>
    </citation>
    <scope>NUCLEOTIDE SEQUENCE [LARGE SCALE GENOMIC DNA]</scope>
    <source>
        <strain evidence="1 2">DSM 17740</strain>
    </source>
</reference>
<comment type="caution">
    <text evidence="1">The sequence shown here is derived from an EMBL/GenBank/DDBJ whole genome shotgun (WGS) entry which is preliminary data.</text>
</comment>
<sequence length="63" mass="7265">MLVINRKHLAKAKLEQLKNGYSAFADSSEVAGHLEREIKKHNLRVHIDRTPLGSWFIPIKDDE</sequence>
<name>A0ABU0CN74_9BACI</name>
<dbReference type="InterPro" id="IPR058867">
    <property type="entry name" value="YtzJ"/>
</dbReference>
<gene>
    <name evidence="1" type="ORF">J2S00_000649</name>
</gene>
<evidence type="ECO:0000313" key="1">
    <source>
        <dbReference type="EMBL" id="MDQ0337866.1"/>
    </source>
</evidence>
<evidence type="ECO:0000313" key="2">
    <source>
        <dbReference type="Proteomes" id="UP001232445"/>
    </source>
</evidence>
<dbReference type="Proteomes" id="UP001232445">
    <property type="component" value="Unassembled WGS sequence"/>
</dbReference>
<dbReference type="EMBL" id="JAUSUQ010000002">
    <property type="protein sequence ID" value="MDQ0337866.1"/>
    <property type="molecule type" value="Genomic_DNA"/>
</dbReference>
<keyword evidence="2" id="KW-1185">Reference proteome</keyword>
<accession>A0ABU0CN74</accession>
<protein>
    <submittedName>
        <fullName evidence="1">Uncharacterized protein</fullName>
    </submittedName>
</protein>
<dbReference type="Pfam" id="PF26326">
    <property type="entry name" value="YtzJ"/>
    <property type="match status" value="1"/>
</dbReference>
<dbReference type="RefSeq" id="WP_307335329.1">
    <property type="nucleotide sequence ID" value="NZ_JAUSUQ010000002.1"/>
</dbReference>
<proteinExistence type="predicted"/>